<proteinExistence type="inferred from homology"/>
<feature type="transmembrane region" description="Helical" evidence="7">
    <location>
        <begin position="49"/>
        <end position="71"/>
    </location>
</feature>
<evidence type="ECO:0000256" key="5">
    <source>
        <dbReference type="ARBA" id="ARBA00022989"/>
    </source>
</evidence>
<dbReference type="STRING" id="883114.HMPREF9709_00926"/>
<evidence type="ECO:0000256" key="2">
    <source>
        <dbReference type="ARBA" id="ARBA00022475"/>
    </source>
</evidence>
<keyword evidence="2 7" id="KW-1003">Cell membrane</keyword>
<dbReference type="GeneID" id="96998919"/>
<evidence type="ECO:0000313" key="8">
    <source>
        <dbReference type="EMBL" id="EHR33990.1"/>
    </source>
</evidence>
<sequence>MFEYTGSRVAFSLFGVDVYWYGILIVTGMILAVIFSGREIKRAGGDPDLIYDIAIWILPAAIIGARLYYVIFEFDRYNSIFEMINMRDGGLAIHGGVIAGVLVGYIYTKVKKIKFMKLADIVMIFLPLAQSIGRWGNFINGEAHGGPTDSPLSVVIDGHKYHPTFFYESVGNFLIFLFLYYLYRKKSPKTGTTTALYLILYGIIRFFIEGLRTDSLWLGPIRVAQLVSVLSIIIGLIILYFANKDKFYSENFYENK</sequence>
<evidence type="ECO:0000256" key="1">
    <source>
        <dbReference type="ARBA" id="ARBA00007150"/>
    </source>
</evidence>
<comment type="subcellular location">
    <subcellularLocation>
        <location evidence="7">Cell membrane</location>
        <topology evidence="7">Multi-pass membrane protein</topology>
    </subcellularLocation>
</comment>
<protein>
    <recommendedName>
        <fullName evidence="7">Phosphatidylglycerol--prolipoprotein diacylglyceryl transferase</fullName>
        <ecNumber evidence="7">2.5.1.145</ecNumber>
    </recommendedName>
</protein>
<comment type="pathway">
    <text evidence="7">Protein modification; lipoprotein biosynthesis (diacylglyceryl transfer).</text>
</comment>
<dbReference type="EC" id="2.5.1.145" evidence="7"/>
<dbReference type="GO" id="GO:0005886">
    <property type="term" value="C:plasma membrane"/>
    <property type="evidence" value="ECO:0007669"/>
    <property type="project" value="UniProtKB-SubCell"/>
</dbReference>
<keyword evidence="3 7" id="KW-0808">Transferase</keyword>
<dbReference type="OrthoDB" id="871140at2"/>
<name>H3NNL5_9FIRM</name>
<feature type="binding site" evidence="7">
    <location>
        <position position="134"/>
    </location>
    <ligand>
        <name>a 1,2-diacyl-sn-glycero-3-phospho-(1'-sn-glycerol)</name>
        <dbReference type="ChEBI" id="CHEBI:64716"/>
    </ligand>
</feature>
<dbReference type="NCBIfam" id="TIGR00544">
    <property type="entry name" value="lgt"/>
    <property type="match status" value="1"/>
</dbReference>
<dbReference type="AlphaFoldDB" id="H3NNL5"/>
<evidence type="ECO:0000313" key="9">
    <source>
        <dbReference type="Proteomes" id="UP000004191"/>
    </source>
</evidence>
<comment type="catalytic activity">
    <reaction evidence="7">
        <text>L-cysteinyl-[prolipoprotein] + a 1,2-diacyl-sn-glycero-3-phospho-(1'-sn-glycerol) = an S-1,2-diacyl-sn-glyceryl-L-cysteinyl-[prolipoprotein] + sn-glycerol 1-phosphate + H(+)</text>
        <dbReference type="Rhea" id="RHEA:56712"/>
        <dbReference type="Rhea" id="RHEA-COMP:14679"/>
        <dbReference type="Rhea" id="RHEA-COMP:14680"/>
        <dbReference type="ChEBI" id="CHEBI:15378"/>
        <dbReference type="ChEBI" id="CHEBI:29950"/>
        <dbReference type="ChEBI" id="CHEBI:57685"/>
        <dbReference type="ChEBI" id="CHEBI:64716"/>
        <dbReference type="ChEBI" id="CHEBI:140658"/>
        <dbReference type="EC" id="2.5.1.145"/>
    </reaction>
</comment>
<dbReference type="HOGENOM" id="CLU_013386_1_2_9"/>
<dbReference type="Proteomes" id="UP000004191">
    <property type="component" value="Unassembled WGS sequence"/>
</dbReference>
<evidence type="ECO:0000256" key="6">
    <source>
        <dbReference type="ARBA" id="ARBA00023136"/>
    </source>
</evidence>
<dbReference type="PATRIC" id="fig|883114.3.peg.916"/>
<reference evidence="8 9" key="1">
    <citation type="submission" date="2012-01" db="EMBL/GenBank/DDBJ databases">
        <title>The Genome Sequence of Helcococcus kunzii ATCC 51366.</title>
        <authorList>
            <consortium name="The Broad Institute Genome Sequencing Platform"/>
            <person name="Earl A."/>
            <person name="Ward D."/>
            <person name="Feldgarden M."/>
            <person name="Gevers D."/>
            <person name="Huys G."/>
            <person name="Young S.K."/>
            <person name="Zeng Q."/>
            <person name="Gargeya S."/>
            <person name="Fitzgerald M."/>
            <person name="Haas B."/>
            <person name="Abouelleil A."/>
            <person name="Alvarado L."/>
            <person name="Arachchi H.M."/>
            <person name="Berlin A."/>
            <person name="Chapman S.B."/>
            <person name="Gearin G."/>
            <person name="Goldberg J."/>
            <person name="Griggs A."/>
            <person name="Gujja S."/>
            <person name="Hansen M."/>
            <person name="Heiman D."/>
            <person name="Howarth C."/>
            <person name="Larimer J."/>
            <person name="Lui A."/>
            <person name="MacDonald P.J.P."/>
            <person name="McCowen C."/>
            <person name="Montmayeur A."/>
            <person name="Murphy C."/>
            <person name="Neiman D."/>
            <person name="Pearson M."/>
            <person name="Priest M."/>
            <person name="Roberts A."/>
            <person name="Saif S."/>
            <person name="Shea T."/>
            <person name="Sisk P."/>
            <person name="Stolte C."/>
            <person name="Sykes S."/>
            <person name="Wortman J."/>
            <person name="Nusbaum C."/>
            <person name="Birren B."/>
        </authorList>
    </citation>
    <scope>NUCLEOTIDE SEQUENCE [LARGE SCALE GENOMIC DNA]</scope>
    <source>
        <strain evidence="8 9">ATCC 51366</strain>
    </source>
</reference>
<dbReference type="GO" id="GO:0042158">
    <property type="term" value="P:lipoprotein biosynthetic process"/>
    <property type="evidence" value="ECO:0007669"/>
    <property type="project" value="UniProtKB-UniRule"/>
</dbReference>
<comment type="caution">
    <text evidence="8">The sequence shown here is derived from an EMBL/GenBank/DDBJ whole genome shotgun (WGS) entry which is preliminary data.</text>
</comment>
<comment type="similarity">
    <text evidence="1 7">Belongs to the Lgt family.</text>
</comment>
<dbReference type="RefSeq" id="WP_005398370.1">
    <property type="nucleotide sequence ID" value="NZ_JH601088.1"/>
</dbReference>
<keyword evidence="6 7" id="KW-0472">Membrane</keyword>
<organism evidence="8 9">
    <name type="scientific">Helcococcus kunzii ATCC 51366</name>
    <dbReference type="NCBI Taxonomy" id="883114"/>
    <lineage>
        <taxon>Bacteria</taxon>
        <taxon>Bacillati</taxon>
        <taxon>Bacillota</taxon>
        <taxon>Tissierellia</taxon>
        <taxon>Tissierellales</taxon>
        <taxon>Peptoniphilaceae</taxon>
        <taxon>Helcococcus</taxon>
    </lineage>
</organism>
<dbReference type="PROSITE" id="PS01311">
    <property type="entry name" value="LGT"/>
    <property type="match status" value="1"/>
</dbReference>
<feature type="transmembrane region" description="Helical" evidence="7">
    <location>
        <begin position="195"/>
        <end position="211"/>
    </location>
</feature>
<comment type="function">
    <text evidence="7">Catalyzes the transfer of the diacylglyceryl group from phosphatidylglycerol to the sulfhydryl group of the N-terminal cysteine of a prolipoprotein, the first step in the formation of mature lipoproteins.</text>
</comment>
<keyword evidence="9" id="KW-1185">Reference proteome</keyword>
<evidence type="ECO:0000256" key="3">
    <source>
        <dbReference type="ARBA" id="ARBA00022679"/>
    </source>
</evidence>
<gene>
    <name evidence="7" type="primary">lgt</name>
    <name evidence="8" type="ORF">HMPREF9709_00926</name>
</gene>
<feature type="transmembrane region" description="Helical" evidence="7">
    <location>
        <begin position="165"/>
        <end position="183"/>
    </location>
</feature>
<keyword evidence="8" id="KW-0449">Lipoprotein</keyword>
<feature type="transmembrane region" description="Helical" evidence="7">
    <location>
        <begin position="91"/>
        <end position="108"/>
    </location>
</feature>
<feature type="transmembrane region" description="Helical" evidence="7">
    <location>
        <begin position="18"/>
        <end position="37"/>
    </location>
</feature>
<dbReference type="PANTHER" id="PTHR30589:SF0">
    <property type="entry name" value="PHOSPHATIDYLGLYCEROL--PROLIPOPROTEIN DIACYLGLYCERYL TRANSFERASE"/>
    <property type="match status" value="1"/>
</dbReference>
<dbReference type="GO" id="GO:0008961">
    <property type="term" value="F:phosphatidylglycerol-prolipoprotein diacylglyceryl transferase activity"/>
    <property type="evidence" value="ECO:0007669"/>
    <property type="project" value="UniProtKB-UniRule"/>
</dbReference>
<dbReference type="HAMAP" id="MF_01147">
    <property type="entry name" value="Lgt"/>
    <property type="match status" value="1"/>
</dbReference>
<dbReference type="Pfam" id="PF01790">
    <property type="entry name" value="LGT"/>
    <property type="match status" value="1"/>
</dbReference>
<accession>H3NNL5</accession>
<keyword evidence="4 7" id="KW-0812">Transmembrane</keyword>
<dbReference type="EMBL" id="AGEI01000021">
    <property type="protein sequence ID" value="EHR33990.1"/>
    <property type="molecule type" value="Genomic_DNA"/>
</dbReference>
<keyword evidence="5 7" id="KW-1133">Transmembrane helix</keyword>
<evidence type="ECO:0000256" key="4">
    <source>
        <dbReference type="ARBA" id="ARBA00022692"/>
    </source>
</evidence>
<evidence type="ECO:0000256" key="7">
    <source>
        <dbReference type="HAMAP-Rule" id="MF_01147"/>
    </source>
</evidence>
<dbReference type="InterPro" id="IPR001640">
    <property type="entry name" value="Lgt"/>
</dbReference>
<dbReference type="PANTHER" id="PTHR30589">
    <property type="entry name" value="PROLIPOPROTEIN DIACYLGLYCERYL TRANSFERASE"/>
    <property type="match status" value="1"/>
</dbReference>
<feature type="transmembrane region" description="Helical" evidence="7">
    <location>
        <begin position="223"/>
        <end position="242"/>
    </location>
</feature>
<dbReference type="eggNOG" id="COG0682">
    <property type="taxonomic scope" value="Bacteria"/>
</dbReference>
<dbReference type="UniPathway" id="UPA00664"/>